<organism evidence="2 3">
    <name type="scientific">Rhizopus microsporus ATCC 52813</name>
    <dbReference type="NCBI Taxonomy" id="1340429"/>
    <lineage>
        <taxon>Eukaryota</taxon>
        <taxon>Fungi</taxon>
        <taxon>Fungi incertae sedis</taxon>
        <taxon>Mucoromycota</taxon>
        <taxon>Mucoromycotina</taxon>
        <taxon>Mucoromycetes</taxon>
        <taxon>Mucorales</taxon>
        <taxon>Mucorineae</taxon>
        <taxon>Rhizopodaceae</taxon>
        <taxon>Rhizopus</taxon>
    </lineage>
</organism>
<dbReference type="EMBL" id="KZ303851">
    <property type="protein sequence ID" value="PHZ11726.1"/>
    <property type="molecule type" value="Genomic_DNA"/>
</dbReference>
<protein>
    <submittedName>
        <fullName evidence="2">Uncharacterized protein</fullName>
    </submittedName>
</protein>
<accession>A0A2G4STL4</accession>
<sequence>MNSEENQRYPRILLKYTSELPTLKTENLTSFLLAASTLQNYQRIHNHYYQDKCSRRISTSKSELKKLLEDSLTAVKKHGTSSTVGAKHQNLNKSKHVPLPPADLSSSSQRKQIIGFGNGSFCSSMKGKRAAPIRRTTEEIKRKCKQPKGRAEFVYVDEYLTNQICNKCKMKEMNTFYSQV</sequence>
<dbReference type="RefSeq" id="XP_023465434.1">
    <property type="nucleotide sequence ID" value="XM_023613909.1"/>
</dbReference>
<evidence type="ECO:0000256" key="1">
    <source>
        <dbReference type="SAM" id="MobiDB-lite"/>
    </source>
</evidence>
<proteinExistence type="predicted"/>
<gene>
    <name evidence="2" type="ORF">RHIMIDRAFT_292618</name>
</gene>
<keyword evidence="3" id="KW-1185">Reference proteome</keyword>
<dbReference type="AlphaFoldDB" id="A0A2G4STL4"/>
<dbReference type="Proteomes" id="UP000242254">
    <property type="component" value="Unassembled WGS sequence"/>
</dbReference>
<dbReference type="GeneID" id="35444898"/>
<feature type="region of interest" description="Disordered" evidence="1">
    <location>
        <begin position="78"/>
        <end position="106"/>
    </location>
</feature>
<name>A0A2G4STL4_RHIZD</name>
<feature type="compositionally biased region" description="Polar residues" evidence="1">
    <location>
        <begin position="80"/>
        <end position="92"/>
    </location>
</feature>
<reference evidence="2 3" key="1">
    <citation type="journal article" date="2016" name="Proc. Natl. Acad. Sci. U.S.A.">
        <title>Lipid metabolic changes in an early divergent fungus govern the establishment of a mutualistic symbiosis with endobacteria.</title>
        <authorList>
            <person name="Lastovetsky O.A."/>
            <person name="Gaspar M.L."/>
            <person name="Mondo S.J."/>
            <person name="LaButti K.M."/>
            <person name="Sandor L."/>
            <person name="Grigoriev I.V."/>
            <person name="Henry S.A."/>
            <person name="Pawlowska T.E."/>
        </authorList>
    </citation>
    <scope>NUCLEOTIDE SEQUENCE [LARGE SCALE GENOMIC DNA]</scope>
    <source>
        <strain evidence="2 3">ATCC 52813</strain>
    </source>
</reference>
<evidence type="ECO:0000313" key="2">
    <source>
        <dbReference type="EMBL" id="PHZ11726.1"/>
    </source>
</evidence>
<evidence type="ECO:0000313" key="3">
    <source>
        <dbReference type="Proteomes" id="UP000242254"/>
    </source>
</evidence>